<dbReference type="EMBL" id="PDKB01000003">
    <property type="protein sequence ID" value="RBQ29853.1"/>
    <property type="molecule type" value="Genomic_DNA"/>
</dbReference>
<organism evidence="1 2">
    <name type="scientific">Aliarcobacter vitoriensis</name>
    <dbReference type="NCBI Taxonomy" id="2011099"/>
    <lineage>
        <taxon>Bacteria</taxon>
        <taxon>Pseudomonadati</taxon>
        <taxon>Campylobacterota</taxon>
        <taxon>Epsilonproteobacteria</taxon>
        <taxon>Campylobacterales</taxon>
        <taxon>Arcobacteraceae</taxon>
        <taxon>Aliarcobacter</taxon>
    </lineage>
</organism>
<sequence>MEKENNIIKRYRFLEKIELTKHDIIARGGERDCYIHPLDSTKVIKIMYETNGIMAYNGARNDIEYKYFKFLEKSNTPFSHITKCYGFVETNVGKGLVFDKVYDYNGQTSTSFLDILMQKKLTKKKENNMILELKEYIFENNILFIDYGLDNILCCQYEKDNYKLIIIDGLGSKRNGFKLWLYLNSKIYTKYKIITQWKKLLRLIERVKIER</sequence>
<gene>
    <name evidence="1" type="ORF">CRU91_02720</name>
</gene>
<evidence type="ECO:0000313" key="2">
    <source>
        <dbReference type="Proteomes" id="UP000252669"/>
    </source>
</evidence>
<dbReference type="AlphaFoldDB" id="A0A366MVG4"/>
<accession>A0A366MVG4</accession>
<keyword evidence="2" id="KW-1185">Reference proteome</keyword>
<evidence type="ECO:0000313" key="1">
    <source>
        <dbReference type="EMBL" id="RBQ29853.1"/>
    </source>
</evidence>
<dbReference type="Proteomes" id="UP000252669">
    <property type="component" value="Unassembled WGS sequence"/>
</dbReference>
<comment type="caution">
    <text evidence="1">The sequence shown here is derived from an EMBL/GenBank/DDBJ whole genome shotgun (WGS) entry which is preliminary data.</text>
</comment>
<dbReference type="Pfam" id="PF10707">
    <property type="entry name" value="YrbL-PhoP_reg"/>
    <property type="match status" value="1"/>
</dbReference>
<reference evidence="1 2" key="1">
    <citation type="submission" date="2017-10" db="EMBL/GenBank/DDBJ databases">
        <title>Genomics of the genus Arcobacter.</title>
        <authorList>
            <person name="Perez-Cataluna A."/>
            <person name="Figueras M.J."/>
        </authorList>
    </citation>
    <scope>NUCLEOTIDE SEQUENCE [LARGE SCALE GENOMIC DNA]</scope>
    <source>
        <strain evidence="1 2">CECT 9230</strain>
    </source>
</reference>
<evidence type="ECO:0008006" key="3">
    <source>
        <dbReference type="Google" id="ProtNLM"/>
    </source>
</evidence>
<proteinExistence type="predicted"/>
<name>A0A366MVG4_9BACT</name>
<dbReference type="InterPro" id="IPR019647">
    <property type="entry name" value="PhoP_reg_network_YrbL"/>
</dbReference>
<protein>
    <recommendedName>
        <fullName evidence="3">YrbL family protein</fullName>
    </recommendedName>
</protein>
<dbReference type="OrthoDB" id="5421848at2"/>